<keyword evidence="8" id="KW-1185">Reference proteome</keyword>
<feature type="DNA-binding region" description="H-T-H motif" evidence="4">
    <location>
        <begin position="44"/>
        <end position="63"/>
    </location>
</feature>
<dbReference type="EMBL" id="SZWF01000001">
    <property type="protein sequence ID" value="KAA9395739.1"/>
    <property type="molecule type" value="Genomic_DNA"/>
</dbReference>
<dbReference type="InterPro" id="IPR036271">
    <property type="entry name" value="Tet_transcr_reg_TetR-rel_C_sf"/>
</dbReference>
<dbReference type="SUPFAM" id="SSF46689">
    <property type="entry name" value="Homeodomain-like"/>
    <property type="match status" value="1"/>
</dbReference>
<proteinExistence type="predicted"/>
<dbReference type="Gene3D" id="1.10.10.60">
    <property type="entry name" value="Homeodomain-like"/>
    <property type="match status" value="1"/>
</dbReference>
<dbReference type="Proteomes" id="UP000325957">
    <property type="component" value="Unassembled WGS sequence"/>
</dbReference>
<dbReference type="InterPro" id="IPR041678">
    <property type="entry name" value="TetR_C_16"/>
</dbReference>
<keyword evidence="2 4" id="KW-0238">DNA-binding</keyword>
<dbReference type="InterPro" id="IPR001647">
    <property type="entry name" value="HTH_TetR"/>
</dbReference>
<evidence type="ECO:0000256" key="2">
    <source>
        <dbReference type="ARBA" id="ARBA00023125"/>
    </source>
</evidence>
<dbReference type="OrthoDB" id="3210235at2"/>
<dbReference type="InterPro" id="IPR009057">
    <property type="entry name" value="Homeodomain-like_sf"/>
</dbReference>
<evidence type="ECO:0000313" key="7">
    <source>
        <dbReference type="EMBL" id="KAA9395739.1"/>
    </source>
</evidence>
<dbReference type="GO" id="GO:0000976">
    <property type="term" value="F:transcription cis-regulatory region binding"/>
    <property type="evidence" value="ECO:0007669"/>
    <property type="project" value="TreeGrafter"/>
</dbReference>
<evidence type="ECO:0000256" key="1">
    <source>
        <dbReference type="ARBA" id="ARBA00023015"/>
    </source>
</evidence>
<dbReference type="Pfam" id="PF17920">
    <property type="entry name" value="TetR_C_16"/>
    <property type="match status" value="1"/>
</dbReference>
<dbReference type="AlphaFoldDB" id="A0A5J5L1F9"/>
<keyword evidence="1" id="KW-0805">Transcription regulation</keyword>
<evidence type="ECO:0000256" key="3">
    <source>
        <dbReference type="ARBA" id="ARBA00023163"/>
    </source>
</evidence>
<evidence type="ECO:0000256" key="5">
    <source>
        <dbReference type="SAM" id="MobiDB-lite"/>
    </source>
</evidence>
<feature type="domain" description="HTH tetR-type" evidence="6">
    <location>
        <begin position="21"/>
        <end position="81"/>
    </location>
</feature>
<reference evidence="7 8" key="1">
    <citation type="submission" date="2019-05" db="EMBL/GenBank/DDBJ databases">
        <title>Kocuria coralli sp. nov., a novel actinobacterium isolated from coral reef seawater.</title>
        <authorList>
            <person name="Li J."/>
        </authorList>
    </citation>
    <scope>NUCLEOTIDE SEQUENCE [LARGE SCALE GENOMIC DNA]</scope>
    <source>
        <strain evidence="7 8">SCSIO 13007</strain>
    </source>
</reference>
<evidence type="ECO:0000313" key="8">
    <source>
        <dbReference type="Proteomes" id="UP000325957"/>
    </source>
</evidence>
<sequence>MTTTSRPVARKRPSGRRAGDSGTRDAILDAARALFAEHGYEGTSVRAIAAGAEVDPALIRHFFQDKQSLFAVTVADRTEIADRLSDALSGDPCGSGRRVADAYLRLWEDEETGPILLALVRSAMTSDHAAGFLREVLATRLQHDAPASGSVPQGPGAALAASHLFGTAVARHLLRLPGLTQLSHDELVDVLAPTVERYLYPPSPPEGGSTL</sequence>
<protein>
    <submittedName>
        <fullName evidence="7">TetR/AcrR family transcriptional regulator</fullName>
    </submittedName>
</protein>
<evidence type="ECO:0000259" key="6">
    <source>
        <dbReference type="PROSITE" id="PS50977"/>
    </source>
</evidence>
<dbReference type="GO" id="GO:0003700">
    <property type="term" value="F:DNA-binding transcription factor activity"/>
    <property type="evidence" value="ECO:0007669"/>
    <property type="project" value="TreeGrafter"/>
</dbReference>
<organism evidence="7 8">
    <name type="scientific">Kocuria coralli</name>
    <dbReference type="NCBI Taxonomy" id="1461025"/>
    <lineage>
        <taxon>Bacteria</taxon>
        <taxon>Bacillati</taxon>
        <taxon>Actinomycetota</taxon>
        <taxon>Actinomycetes</taxon>
        <taxon>Micrococcales</taxon>
        <taxon>Micrococcaceae</taxon>
        <taxon>Kocuria</taxon>
    </lineage>
</organism>
<evidence type="ECO:0000256" key="4">
    <source>
        <dbReference type="PROSITE-ProRule" id="PRU00335"/>
    </source>
</evidence>
<dbReference type="RefSeq" id="WP_158032543.1">
    <property type="nucleotide sequence ID" value="NZ_ML708610.1"/>
</dbReference>
<dbReference type="SUPFAM" id="SSF48498">
    <property type="entry name" value="Tetracyclin repressor-like, C-terminal domain"/>
    <property type="match status" value="1"/>
</dbReference>
<gene>
    <name evidence="7" type="ORF">FCK90_01710</name>
</gene>
<dbReference type="PRINTS" id="PR00455">
    <property type="entry name" value="HTHTETR"/>
</dbReference>
<dbReference type="PROSITE" id="PS50977">
    <property type="entry name" value="HTH_TETR_2"/>
    <property type="match status" value="1"/>
</dbReference>
<dbReference type="PANTHER" id="PTHR30055">
    <property type="entry name" value="HTH-TYPE TRANSCRIPTIONAL REGULATOR RUTR"/>
    <property type="match status" value="1"/>
</dbReference>
<comment type="caution">
    <text evidence="7">The sequence shown here is derived from an EMBL/GenBank/DDBJ whole genome shotgun (WGS) entry which is preliminary data.</text>
</comment>
<accession>A0A5J5L1F9</accession>
<dbReference type="Gene3D" id="1.10.357.10">
    <property type="entry name" value="Tetracycline Repressor, domain 2"/>
    <property type="match status" value="1"/>
</dbReference>
<feature type="region of interest" description="Disordered" evidence="5">
    <location>
        <begin position="1"/>
        <end position="23"/>
    </location>
</feature>
<dbReference type="InterPro" id="IPR050109">
    <property type="entry name" value="HTH-type_TetR-like_transc_reg"/>
</dbReference>
<keyword evidence="3" id="KW-0804">Transcription</keyword>
<name>A0A5J5L1F9_9MICC</name>
<dbReference type="PANTHER" id="PTHR30055:SF234">
    <property type="entry name" value="HTH-TYPE TRANSCRIPTIONAL REGULATOR BETI"/>
    <property type="match status" value="1"/>
</dbReference>
<dbReference type="Pfam" id="PF00440">
    <property type="entry name" value="TetR_N"/>
    <property type="match status" value="1"/>
</dbReference>